<feature type="compositionally biased region" description="Basic residues" evidence="6">
    <location>
        <begin position="433"/>
        <end position="442"/>
    </location>
</feature>
<dbReference type="GO" id="GO:0016020">
    <property type="term" value="C:membrane"/>
    <property type="evidence" value="ECO:0007669"/>
    <property type="project" value="UniProtKB-SubCell"/>
</dbReference>
<feature type="coiled-coil region" evidence="5">
    <location>
        <begin position="361"/>
        <end position="392"/>
    </location>
</feature>
<comment type="subcellular location">
    <subcellularLocation>
        <location evidence="1">Membrane</location>
        <topology evidence="1">Single-pass membrane protein</topology>
    </subcellularLocation>
</comment>
<dbReference type="PANTHER" id="PTHR12883">
    <property type="entry name" value="ADIPOCYTE-SPECIFIC PROTEIN 4-RELATED"/>
    <property type="match status" value="1"/>
</dbReference>
<evidence type="ECO:0000313" key="7">
    <source>
        <dbReference type="EMBL" id="CEQ40072.1"/>
    </source>
</evidence>
<dbReference type="GO" id="GO:0005783">
    <property type="term" value="C:endoplasmic reticulum"/>
    <property type="evidence" value="ECO:0007669"/>
    <property type="project" value="InterPro"/>
</dbReference>
<name>A0A0D6EJ71_SPOSA</name>
<sequence>MPGISYYTAGTTAACLAIAGGSQAAWGKQQTTPPSTIDVPEPSPAASAKSDSASAAAAAADPSLFSQATIVGEPTLPPYRGSEYKVGPFRVRPAELKMEGVMLAVLFAYLALTFLIRKANKSRATSWFKANESVLREEFAGVGVGGDKLFAVDGGDEFVSYVTGRRAIESGWVRLRTGGHDVLFKAYMFLRGITDYDFDAGDNKIVIDFKLTAPAGTPGAKFCFAIVRRDVLKRTRDTRWDMRTFTNTTEYAGISPELIVMTESGDITNALLKDQVTGLQDALKAGAEGIDYLESLILTDMPGEEPDENKPALPTDEFHLILTLRLPPASASASTKPFLSLACNIADVLYKKEKLLPDVAVSKAKKRRADALAELEKALRAEEKELEAEKKADALALKRKLEKQKLEQRLAGMSPVERMKAKQKEEEKERKKLVQKMSKRQR</sequence>
<dbReference type="GO" id="GO:0032469">
    <property type="term" value="P:endoplasmic reticulum calcium ion homeostasis"/>
    <property type="evidence" value="ECO:0007669"/>
    <property type="project" value="InterPro"/>
</dbReference>
<protein>
    <submittedName>
        <fullName evidence="7">SPOSA6832_01649-mRNA-1:cds</fullName>
    </submittedName>
</protein>
<dbReference type="Proteomes" id="UP000243876">
    <property type="component" value="Unassembled WGS sequence"/>
</dbReference>
<dbReference type="EMBL" id="CENE01000005">
    <property type="protein sequence ID" value="CEQ40072.1"/>
    <property type="molecule type" value="Genomic_DNA"/>
</dbReference>
<evidence type="ECO:0000256" key="4">
    <source>
        <dbReference type="ARBA" id="ARBA00023136"/>
    </source>
</evidence>
<gene>
    <name evidence="7" type="primary">SPOSA6832_01649</name>
</gene>
<dbReference type="AlphaFoldDB" id="A0A0D6EJ71"/>
<keyword evidence="4" id="KW-0472">Membrane</keyword>
<keyword evidence="8" id="KW-1185">Reference proteome</keyword>
<reference evidence="8" key="1">
    <citation type="submission" date="2015-02" db="EMBL/GenBank/DDBJ databases">
        <authorList>
            <person name="Gon?alves P."/>
        </authorList>
    </citation>
    <scope>NUCLEOTIDE SEQUENCE [LARGE SCALE GENOMIC DNA]</scope>
</reference>
<keyword evidence="5" id="KW-0175">Coiled coil</keyword>
<keyword evidence="2" id="KW-0812">Transmembrane</keyword>
<accession>A0A0D6EJ71</accession>
<dbReference type="GO" id="GO:0005509">
    <property type="term" value="F:calcium ion binding"/>
    <property type="evidence" value="ECO:0007669"/>
    <property type="project" value="InterPro"/>
</dbReference>
<dbReference type="PANTHER" id="PTHR12883:SF0">
    <property type="entry name" value="PAT COMPLEX SUBUNIT CCDC47"/>
    <property type="match status" value="1"/>
</dbReference>
<dbReference type="OrthoDB" id="10039147at2759"/>
<evidence type="ECO:0000256" key="5">
    <source>
        <dbReference type="SAM" id="Coils"/>
    </source>
</evidence>
<feature type="non-terminal residue" evidence="7">
    <location>
        <position position="1"/>
    </location>
</feature>
<evidence type="ECO:0000256" key="3">
    <source>
        <dbReference type="ARBA" id="ARBA00022989"/>
    </source>
</evidence>
<evidence type="ECO:0000256" key="2">
    <source>
        <dbReference type="ARBA" id="ARBA00022692"/>
    </source>
</evidence>
<proteinExistence type="predicted"/>
<evidence type="ECO:0000313" key="8">
    <source>
        <dbReference type="Proteomes" id="UP000243876"/>
    </source>
</evidence>
<feature type="region of interest" description="Disordered" evidence="6">
    <location>
        <begin position="27"/>
        <end position="52"/>
    </location>
</feature>
<keyword evidence="3" id="KW-1133">Transmembrane helix</keyword>
<evidence type="ECO:0000256" key="6">
    <source>
        <dbReference type="SAM" id="MobiDB-lite"/>
    </source>
</evidence>
<feature type="region of interest" description="Disordered" evidence="6">
    <location>
        <begin position="408"/>
        <end position="442"/>
    </location>
</feature>
<organism evidence="7 8">
    <name type="scientific">Sporidiobolus salmonicolor</name>
    <name type="common">Yeast-like fungus</name>
    <name type="synonym">Sporobolomyces salmonicolor</name>
    <dbReference type="NCBI Taxonomy" id="5005"/>
    <lineage>
        <taxon>Eukaryota</taxon>
        <taxon>Fungi</taxon>
        <taxon>Dikarya</taxon>
        <taxon>Basidiomycota</taxon>
        <taxon>Pucciniomycotina</taxon>
        <taxon>Microbotryomycetes</taxon>
        <taxon>Sporidiobolales</taxon>
        <taxon>Sporidiobolaceae</taxon>
        <taxon>Sporobolomyces</taxon>
    </lineage>
</organism>
<evidence type="ECO:0000256" key="1">
    <source>
        <dbReference type="ARBA" id="ARBA00004167"/>
    </source>
</evidence>
<dbReference type="Pfam" id="PF07946">
    <property type="entry name" value="CCDC47"/>
    <property type="match status" value="1"/>
</dbReference>
<dbReference type="InterPro" id="IPR012879">
    <property type="entry name" value="CCDC47"/>
</dbReference>
<feature type="compositionally biased region" description="Basic and acidic residues" evidence="6">
    <location>
        <begin position="417"/>
        <end position="432"/>
    </location>
</feature>